<dbReference type="Proteomes" id="UP000826195">
    <property type="component" value="Unassembled WGS sequence"/>
</dbReference>
<dbReference type="GO" id="GO:0005615">
    <property type="term" value="C:extracellular space"/>
    <property type="evidence" value="ECO:0007669"/>
    <property type="project" value="TreeGrafter"/>
</dbReference>
<evidence type="ECO:0000256" key="4">
    <source>
        <dbReference type="ARBA" id="ARBA00022525"/>
    </source>
</evidence>
<comment type="caution">
    <text evidence="10">The sequence shown here is derived from an EMBL/GenBank/DDBJ whole genome shotgun (WGS) entry which is preliminary data.</text>
</comment>
<keyword evidence="6 9" id="KW-0879">Wnt signaling pathway</keyword>
<evidence type="ECO:0000256" key="8">
    <source>
        <dbReference type="ARBA" id="ARBA00023288"/>
    </source>
</evidence>
<keyword evidence="11" id="KW-1185">Reference proteome</keyword>
<gene>
    <name evidence="10" type="primary">WNT1_1</name>
    <name evidence="10" type="ORF">KQX54_011757</name>
</gene>
<sequence length="192" mass="21642">MRQECKCHGMSGSCTVKTCWMRLPLFKIVGDNLKDRFDGASRVMISNSDRIRGSGNAIISNSASNFVHGSRQGLGRRQRYSFQLKPYNPEHKPPGLKDLVYLEPSPPFCDKNPKLGILGTQGRQCNDTSIGVDGCDLMCCGRGYKTQENFFRKLRLQSTEKISAHVVLVFFQSIEIIKQGLKKYAALFRQDD</sequence>
<keyword evidence="4" id="KW-0964">Secreted</keyword>
<evidence type="ECO:0000313" key="10">
    <source>
        <dbReference type="EMBL" id="KAH0535002.1"/>
    </source>
</evidence>
<dbReference type="GO" id="GO:0005125">
    <property type="term" value="F:cytokine activity"/>
    <property type="evidence" value="ECO:0007669"/>
    <property type="project" value="TreeGrafter"/>
</dbReference>
<dbReference type="InterPro" id="IPR018161">
    <property type="entry name" value="Wnt_CS"/>
</dbReference>
<dbReference type="SMART" id="SM00097">
    <property type="entry name" value="WNT1"/>
    <property type="match status" value="1"/>
</dbReference>
<comment type="subcellular location">
    <subcellularLocation>
        <location evidence="1 9">Secreted</location>
        <location evidence="1 9">Extracellular space</location>
        <location evidence="1 9">Extracellular matrix</location>
    </subcellularLocation>
</comment>
<dbReference type="EMBL" id="JAHXZJ010002982">
    <property type="protein sequence ID" value="KAH0535002.1"/>
    <property type="molecule type" value="Genomic_DNA"/>
</dbReference>
<dbReference type="GO" id="GO:0060070">
    <property type="term" value="P:canonical Wnt signaling pathway"/>
    <property type="evidence" value="ECO:0007669"/>
    <property type="project" value="TreeGrafter"/>
</dbReference>
<dbReference type="AlphaFoldDB" id="A0AAV7HW50"/>
<evidence type="ECO:0000256" key="5">
    <source>
        <dbReference type="ARBA" id="ARBA00022530"/>
    </source>
</evidence>
<evidence type="ECO:0000256" key="3">
    <source>
        <dbReference type="ARBA" id="ARBA00022473"/>
    </source>
</evidence>
<dbReference type="GO" id="GO:0045165">
    <property type="term" value="P:cell fate commitment"/>
    <property type="evidence" value="ECO:0007669"/>
    <property type="project" value="TreeGrafter"/>
</dbReference>
<keyword evidence="7" id="KW-1015">Disulfide bond</keyword>
<keyword evidence="5" id="KW-0272">Extracellular matrix</keyword>
<protein>
    <recommendedName>
        <fullName evidence="9">Protein Wnt</fullName>
    </recommendedName>
</protein>
<reference evidence="10 11" key="1">
    <citation type="journal article" date="2021" name="J. Hered.">
        <title>A chromosome-level genome assembly of the parasitoid wasp, Cotesia glomerata (Hymenoptera: Braconidae).</title>
        <authorList>
            <person name="Pinto B.J."/>
            <person name="Weis J.J."/>
            <person name="Gamble T."/>
            <person name="Ode P.J."/>
            <person name="Paul R."/>
            <person name="Zaspel J.M."/>
        </authorList>
    </citation>
    <scope>NUCLEOTIDE SEQUENCE [LARGE SCALE GENOMIC DNA]</scope>
    <source>
        <strain evidence="10">CgM1</strain>
    </source>
</reference>
<dbReference type="Pfam" id="PF00110">
    <property type="entry name" value="wnt"/>
    <property type="match status" value="1"/>
</dbReference>
<evidence type="ECO:0000256" key="6">
    <source>
        <dbReference type="ARBA" id="ARBA00022687"/>
    </source>
</evidence>
<dbReference type="PANTHER" id="PTHR12027">
    <property type="entry name" value="WNT RELATED"/>
    <property type="match status" value="1"/>
</dbReference>
<organism evidence="10 11">
    <name type="scientific">Cotesia glomerata</name>
    <name type="common">Lepidopteran parasitic wasp</name>
    <name type="synonym">Apanteles glomeratus</name>
    <dbReference type="NCBI Taxonomy" id="32391"/>
    <lineage>
        <taxon>Eukaryota</taxon>
        <taxon>Metazoa</taxon>
        <taxon>Ecdysozoa</taxon>
        <taxon>Arthropoda</taxon>
        <taxon>Hexapoda</taxon>
        <taxon>Insecta</taxon>
        <taxon>Pterygota</taxon>
        <taxon>Neoptera</taxon>
        <taxon>Endopterygota</taxon>
        <taxon>Hymenoptera</taxon>
        <taxon>Apocrita</taxon>
        <taxon>Ichneumonoidea</taxon>
        <taxon>Braconidae</taxon>
        <taxon>Microgastrinae</taxon>
        <taxon>Cotesia</taxon>
    </lineage>
</organism>
<evidence type="ECO:0000256" key="2">
    <source>
        <dbReference type="ARBA" id="ARBA00005683"/>
    </source>
</evidence>
<dbReference type="PROSITE" id="PS00246">
    <property type="entry name" value="WNT1"/>
    <property type="match status" value="1"/>
</dbReference>
<comment type="similarity">
    <text evidence="2 9">Belongs to the Wnt family.</text>
</comment>
<dbReference type="InterPro" id="IPR005817">
    <property type="entry name" value="Wnt"/>
</dbReference>
<accession>A0AAV7HW50</accession>
<dbReference type="PRINTS" id="PR01349">
    <property type="entry name" value="WNTPROTEIN"/>
</dbReference>
<dbReference type="PANTHER" id="PTHR12027:SF91">
    <property type="entry name" value="PROTO-ONCOGENE WNT-1"/>
    <property type="match status" value="1"/>
</dbReference>
<evidence type="ECO:0000256" key="9">
    <source>
        <dbReference type="RuleBase" id="RU003500"/>
    </source>
</evidence>
<keyword evidence="3 9" id="KW-0217">Developmental protein</keyword>
<name>A0AAV7HW50_COTGL</name>
<evidence type="ECO:0000256" key="1">
    <source>
        <dbReference type="ARBA" id="ARBA00004498"/>
    </source>
</evidence>
<comment type="function">
    <text evidence="9">Ligand for members of the frizzled family of seven transmembrane receptors.</text>
</comment>
<dbReference type="GO" id="GO:0005109">
    <property type="term" value="F:frizzled binding"/>
    <property type="evidence" value="ECO:0007669"/>
    <property type="project" value="TreeGrafter"/>
</dbReference>
<evidence type="ECO:0000313" key="11">
    <source>
        <dbReference type="Proteomes" id="UP000826195"/>
    </source>
</evidence>
<proteinExistence type="inferred from homology"/>
<keyword evidence="8" id="KW-0449">Lipoprotein</keyword>
<evidence type="ECO:0000256" key="7">
    <source>
        <dbReference type="ARBA" id="ARBA00023157"/>
    </source>
</evidence>
<dbReference type="GO" id="GO:0030182">
    <property type="term" value="P:neuron differentiation"/>
    <property type="evidence" value="ECO:0007669"/>
    <property type="project" value="TreeGrafter"/>
</dbReference>